<dbReference type="EMBL" id="CP123385">
    <property type="protein sequence ID" value="XCC96413.1"/>
    <property type="molecule type" value="Genomic_DNA"/>
</dbReference>
<dbReference type="InterPro" id="IPR000524">
    <property type="entry name" value="Tscrpt_reg_HTH_GntR"/>
</dbReference>
<dbReference type="Gene3D" id="1.10.10.10">
    <property type="entry name" value="Winged helix-like DNA-binding domain superfamily/Winged helix DNA-binding domain"/>
    <property type="match status" value="1"/>
</dbReference>
<protein>
    <submittedName>
        <fullName evidence="5">GntR family transcriptional regulator</fullName>
    </submittedName>
</protein>
<keyword evidence="1" id="KW-0805">Transcription regulation</keyword>
<dbReference type="Pfam" id="PF07729">
    <property type="entry name" value="FCD"/>
    <property type="match status" value="1"/>
</dbReference>
<dbReference type="InterPro" id="IPR008920">
    <property type="entry name" value="TF_FadR/GntR_C"/>
</dbReference>
<keyword evidence="3" id="KW-0804">Transcription</keyword>
<organism evidence="5">
    <name type="scientific">Alloyangia sp. H15</name>
    <dbReference type="NCBI Taxonomy" id="3029062"/>
    <lineage>
        <taxon>Bacteria</taxon>
        <taxon>Pseudomonadati</taxon>
        <taxon>Pseudomonadota</taxon>
        <taxon>Alphaproteobacteria</taxon>
        <taxon>Rhodobacterales</taxon>
        <taxon>Roseobacteraceae</taxon>
        <taxon>Alloyangia</taxon>
    </lineage>
</organism>
<dbReference type="SMART" id="SM00895">
    <property type="entry name" value="FCD"/>
    <property type="match status" value="1"/>
</dbReference>
<feature type="domain" description="HTH gntR-type" evidence="4">
    <location>
        <begin position="5"/>
        <end position="70"/>
    </location>
</feature>
<dbReference type="PROSITE" id="PS50949">
    <property type="entry name" value="HTH_GNTR"/>
    <property type="match status" value="1"/>
</dbReference>
<dbReference type="SUPFAM" id="SSF48008">
    <property type="entry name" value="GntR ligand-binding domain-like"/>
    <property type="match status" value="1"/>
</dbReference>
<dbReference type="InterPro" id="IPR011711">
    <property type="entry name" value="GntR_C"/>
</dbReference>
<dbReference type="SUPFAM" id="SSF46785">
    <property type="entry name" value="Winged helix' DNA-binding domain"/>
    <property type="match status" value="1"/>
</dbReference>
<dbReference type="Gene3D" id="1.20.120.530">
    <property type="entry name" value="GntR ligand-binding domain-like"/>
    <property type="match status" value="1"/>
</dbReference>
<keyword evidence="2" id="KW-0238">DNA-binding</keyword>
<dbReference type="InterPro" id="IPR036390">
    <property type="entry name" value="WH_DNA-bd_sf"/>
</dbReference>
<dbReference type="GO" id="GO:0003700">
    <property type="term" value="F:DNA-binding transcription factor activity"/>
    <property type="evidence" value="ECO:0007669"/>
    <property type="project" value="InterPro"/>
</dbReference>
<dbReference type="InterPro" id="IPR036388">
    <property type="entry name" value="WH-like_DNA-bd_sf"/>
</dbReference>
<dbReference type="PANTHER" id="PTHR43537">
    <property type="entry name" value="TRANSCRIPTIONAL REGULATOR, GNTR FAMILY"/>
    <property type="match status" value="1"/>
</dbReference>
<name>A0AAU8AP86_9RHOB</name>
<gene>
    <name evidence="5" type="ORF">PVT71_17185</name>
</gene>
<evidence type="ECO:0000256" key="1">
    <source>
        <dbReference type="ARBA" id="ARBA00023015"/>
    </source>
</evidence>
<dbReference type="AlphaFoldDB" id="A0AAU8AP86"/>
<evidence type="ECO:0000259" key="4">
    <source>
        <dbReference type="PROSITE" id="PS50949"/>
    </source>
</evidence>
<evidence type="ECO:0000313" key="5">
    <source>
        <dbReference type="EMBL" id="XCC96413.1"/>
    </source>
</evidence>
<dbReference type="RefSeq" id="WP_353475283.1">
    <property type="nucleotide sequence ID" value="NZ_CP123385.1"/>
</dbReference>
<accession>A0AAU8AP86</accession>
<dbReference type="PANTHER" id="PTHR43537:SF24">
    <property type="entry name" value="GLUCONATE OPERON TRANSCRIPTIONAL REPRESSOR"/>
    <property type="match status" value="1"/>
</dbReference>
<sequence length="212" mass="23677">MTKKTTQFSQSVHQLRSMILAGDFRPGARLLEEELMESLQMGRTPLREALLLLQGEGLIERRHGWYVAETAPDDLPKIYEARGMAEGALAALAARNATPALVQHLEELCAGMERWPEIGRAELNRLNGGFHAAVAEAADNPYILEFWQKAQFYHWQLRMPVMFSEDQIRTANAEHRAIFEAVRDGDAGRAGFAARAHVETTRGIVLDALGLL</sequence>
<evidence type="ECO:0000256" key="3">
    <source>
        <dbReference type="ARBA" id="ARBA00023163"/>
    </source>
</evidence>
<dbReference type="Pfam" id="PF00392">
    <property type="entry name" value="GntR"/>
    <property type="match status" value="1"/>
</dbReference>
<evidence type="ECO:0000256" key="2">
    <source>
        <dbReference type="ARBA" id="ARBA00023125"/>
    </source>
</evidence>
<dbReference type="GO" id="GO:0003677">
    <property type="term" value="F:DNA binding"/>
    <property type="evidence" value="ECO:0007669"/>
    <property type="project" value="UniProtKB-KW"/>
</dbReference>
<proteinExistence type="predicted"/>
<reference evidence="5" key="1">
    <citation type="submission" date="2023-02" db="EMBL/GenBank/DDBJ databases">
        <title>Description and genomic characterization of Salipiger bruguierae sp. nov., isolated from the sediment of mangrove plant Bruguiera sexangula.</title>
        <authorList>
            <person name="Long M."/>
        </authorList>
    </citation>
    <scope>NUCLEOTIDE SEQUENCE</scope>
    <source>
        <strain evidence="5">H15</strain>
    </source>
</reference>
<dbReference type="SMART" id="SM00345">
    <property type="entry name" value="HTH_GNTR"/>
    <property type="match status" value="1"/>
</dbReference>